<feature type="region of interest" description="Disordered" evidence="1">
    <location>
        <begin position="37"/>
        <end position="88"/>
    </location>
</feature>
<gene>
    <name evidence="2" type="ORF">CINCED_3A000393</name>
</gene>
<organism evidence="2 3">
    <name type="scientific">Cinara cedri</name>
    <dbReference type="NCBI Taxonomy" id="506608"/>
    <lineage>
        <taxon>Eukaryota</taxon>
        <taxon>Metazoa</taxon>
        <taxon>Ecdysozoa</taxon>
        <taxon>Arthropoda</taxon>
        <taxon>Hexapoda</taxon>
        <taxon>Insecta</taxon>
        <taxon>Pterygota</taxon>
        <taxon>Neoptera</taxon>
        <taxon>Paraneoptera</taxon>
        <taxon>Hemiptera</taxon>
        <taxon>Sternorrhyncha</taxon>
        <taxon>Aphidomorpha</taxon>
        <taxon>Aphidoidea</taxon>
        <taxon>Aphididae</taxon>
        <taxon>Lachninae</taxon>
        <taxon>Cinara</taxon>
    </lineage>
</organism>
<proteinExistence type="predicted"/>
<name>A0A5E4MMT4_9HEMI</name>
<protein>
    <submittedName>
        <fullName evidence="2">Uncharacterized protein</fullName>
    </submittedName>
</protein>
<feature type="compositionally biased region" description="Polar residues" evidence="1">
    <location>
        <begin position="47"/>
        <end position="63"/>
    </location>
</feature>
<feature type="compositionally biased region" description="Basic and acidic residues" evidence="1">
    <location>
        <begin position="74"/>
        <end position="84"/>
    </location>
</feature>
<sequence>MCSVQVLRKRPSVHQVTVGQLPARRKLAARSPRPLVPTTWFRRRTARPNSINSRTKSPNQQRSPPLVSTPGITFEKESGAKELPNKNISRSIKEFEEIIGEPIVISDEPSSDESETSSSGNFRQTSEILKILVDKNSIWTSPSVTKISNARLKAAIEDTKKDDNVDDLVYEDVEDDKNNNVS</sequence>
<evidence type="ECO:0000256" key="1">
    <source>
        <dbReference type="SAM" id="MobiDB-lite"/>
    </source>
</evidence>
<accession>A0A5E4MMT4</accession>
<feature type="compositionally biased region" description="Acidic residues" evidence="1">
    <location>
        <begin position="164"/>
        <end position="175"/>
    </location>
</feature>
<evidence type="ECO:0000313" key="3">
    <source>
        <dbReference type="Proteomes" id="UP000325440"/>
    </source>
</evidence>
<dbReference type="AlphaFoldDB" id="A0A5E4MMT4"/>
<dbReference type="Proteomes" id="UP000325440">
    <property type="component" value="Unassembled WGS sequence"/>
</dbReference>
<feature type="region of interest" description="Disordered" evidence="1">
    <location>
        <begin position="157"/>
        <end position="182"/>
    </location>
</feature>
<keyword evidence="3" id="KW-1185">Reference proteome</keyword>
<evidence type="ECO:0000313" key="2">
    <source>
        <dbReference type="EMBL" id="VVC31670.1"/>
    </source>
</evidence>
<reference evidence="2 3" key="1">
    <citation type="submission" date="2019-08" db="EMBL/GenBank/DDBJ databases">
        <authorList>
            <person name="Alioto T."/>
            <person name="Alioto T."/>
            <person name="Gomez Garrido J."/>
        </authorList>
    </citation>
    <scope>NUCLEOTIDE SEQUENCE [LARGE SCALE GENOMIC DNA]</scope>
</reference>
<dbReference type="EMBL" id="CABPRJ010000950">
    <property type="protein sequence ID" value="VVC31670.1"/>
    <property type="molecule type" value="Genomic_DNA"/>
</dbReference>
<feature type="region of interest" description="Disordered" evidence="1">
    <location>
        <begin position="100"/>
        <end position="125"/>
    </location>
</feature>